<evidence type="ECO:0000313" key="3">
    <source>
        <dbReference type="Proteomes" id="UP001501510"/>
    </source>
</evidence>
<accession>A0ABN1JDJ4</accession>
<evidence type="ECO:0000313" key="2">
    <source>
        <dbReference type="EMBL" id="GAA0736762.1"/>
    </source>
</evidence>
<sequence>MKFTAISIFYIIILLSLLTIIIYSIRKGKLIANSSGKIIVKRNLITNKILRVLLILLMIGLILFVLYLGYIEQEFLRSFISILWVVGYSIWNICFGGSNRFYTIYEKGICLGLCGFLKWENIIGFEIKNGFLEFKANKNTMVSKLKIQPEYTQKVESILEKNMVLPICN</sequence>
<evidence type="ECO:0000256" key="1">
    <source>
        <dbReference type="SAM" id="Phobius"/>
    </source>
</evidence>
<comment type="caution">
    <text evidence="2">The sequence shown here is derived from an EMBL/GenBank/DDBJ whole genome shotgun (WGS) entry which is preliminary data.</text>
</comment>
<protein>
    <recommendedName>
        <fullName evidence="4">DUF5673 domain-containing protein</fullName>
    </recommendedName>
</protein>
<keyword evidence="1" id="KW-1133">Transmembrane helix</keyword>
<gene>
    <name evidence="2" type="ORF">GCM10008906_12240</name>
</gene>
<dbReference type="Proteomes" id="UP001501510">
    <property type="component" value="Unassembled WGS sequence"/>
</dbReference>
<name>A0ABN1JDJ4_9CLOT</name>
<feature type="transmembrane region" description="Helical" evidence="1">
    <location>
        <begin position="6"/>
        <end position="25"/>
    </location>
</feature>
<dbReference type="RefSeq" id="WP_343759888.1">
    <property type="nucleotide sequence ID" value="NZ_BAAACG010000006.1"/>
</dbReference>
<feature type="transmembrane region" description="Helical" evidence="1">
    <location>
        <begin position="49"/>
        <end position="69"/>
    </location>
</feature>
<reference evidence="2 3" key="1">
    <citation type="journal article" date="2019" name="Int. J. Syst. Evol. Microbiol.">
        <title>The Global Catalogue of Microorganisms (GCM) 10K type strain sequencing project: providing services to taxonomists for standard genome sequencing and annotation.</title>
        <authorList>
            <consortium name="The Broad Institute Genomics Platform"/>
            <consortium name="The Broad Institute Genome Sequencing Center for Infectious Disease"/>
            <person name="Wu L."/>
            <person name="Ma J."/>
        </authorList>
    </citation>
    <scope>NUCLEOTIDE SEQUENCE [LARGE SCALE GENOMIC DNA]</scope>
    <source>
        <strain evidence="2 3">JCM 1407</strain>
    </source>
</reference>
<feature type="transmembrane region" description="Helical" evidence="1">
    <location>
        <begin position="75"/>
        <end position="95"/>
    </location>
</feature>
<keyword evidence="1" id="KW-0812">Transmembrane</keyword>
<keyword evidence="1" id="KW-0472">Membrane</keyword>
<proteinExistence type="predicted"/>
<evidence type="ECO:0008006" key="4">
    <source>
        <dbReference type="Google" id="ProtNLM"/>
    </source>
</evidence>
<dbReference type="EMBL" id="BAAACG010000006">
    <property type="protein sequence ID" value="GAA0736762.1"/>
    <property type="molecule type" value="Genomic_DNA"/>
</dbReference>
<organism evidence="2 3">
    <name type="scientific">Clostridium oceanicum</name>
    <dbReference type="NCBI Taxonomy" id="1543"/>
    <lineage>
        <taxon>Bacteria</taxon>
        <taxon>Bacillati</taxon>
        <taxon>Bacillota</taxon>
        <taxon>Clostridia</taxon>
        <taxon>Eubacteriales</taxon>
        <taxon>Clostridiaceae</taxon>
        <taxon>Clostridium</taxon>
    </lineage>
</organism>
<keyword evidence="3" id="KW-1185">Reference proteome</keyword>